<dbReference type="Gene3D" id="3.20.20.80">
    <property type="entry name" value="Glycosidases"/>
    <property type="match status" value="1"/>
</dbReference>
<dbReference type="Pfam" id="PF18120">
    <property type="entry name" value="DUF5597"/>
    <property type="match status" value="1"/>
</dbReference>
<sequence>MAPFLQALPHGGHELIVNGSPFLCRAGELQNSSFSSAVHMSSVWPDLVRLNLNTAFAAIGWDDIEPQEGTFVFEALDENIRQAREHGIKLALLWFGSHKNGHMNYAPSWVKTNPTRFPRCITHPAPDGQPKVNDYLSVFSSASVDADAKAFRALLAHLKQVDGEAGQETVIMVQVENEAGVLGDTRDRSAAAEEAFRSPVPSSFLDALDANRTSLNKHILGNFPLITKGLKKGVSWEATFGPGPLTDELFMAYHYALYMDKVAGAGKSAYSVPMYTNAALRATRHTARDGGTGGGAAPGIYPCGGPVDTVIDVYQLVAPNLDFVSPDIYFADYETMCQEYTHRGMTLVIPEQRRDEYGALRTWVAMGKYGALATAPFAIDTLPVEDVAFQRHYALLRDITPTLLAARRNGSPSTGFFFDAFAPGTEDPGSQKEVTLGEWNLLIERQPVFGHPAPGYGLIILTSADTFLLVGEGFQVTFNSASPNAVFTGLIHVVEKQVVDPETGALGSLRTLNGDETHCGKQAVMPCVKPDDGWYPIPTNIPSKTRIAECKVYSF</sequence>
<dbReference type="AlphaFoldDB" id="A0A427Y1T3"/>
<dbReference type="InterPro" id="IPR017853">
    <property type="entry name" value="GH"/>
</dbReference>
<feature type="domain" description="DUF5597" evidence="4">
    <location>
        <begin position="389"/>
        <end position="522"/>
    </location>
</feature>
<evidence type="ECO:0000313" key="6">
    <source>
        <dbReference type="Proteomes" id="UP000279236"/>
    </source>
</evidence>
<dbReference type="GO" id="GO:0009341">
    <property type="term" value="C:beta-galactosidase complex"/>
    <property type="evidence" value="ECO:0007669"/>
    <property type="project" value="InterPro"/>
</dbReference>
<accession>A0A427Y1T3</accession>
<dbReference type="InterPro" id="IPR040719">
    <property type="entry name" value="DUF5597"/>
</dbReference>
<dbReference type="RefSeq" id="XP_028478489.1">
    <property type="nucleotide sequence ID" value="XM_028622037.1"/>
</dbReference>
<dbReference type="Gene3D" id="2.60.220.20">
    <property type="entry name" value="putative beta-Galactosidase from caulobacter crescentus"/>
    <property type="match status" value="1"/>
</dbReference>
<protein>
    <recommendedName>
        <fullName evidence="7">Glycoside hydrolase 35 catalytic domain-containing protein</fullName>
    </recommendedName>
</protein>
<comment type="caution">
    <text evidence="5">The sequence shown here is derived from an EMBL/GenBank/DDBJ whole genome shotgun (WGS) entry which is preliminary data.</text>
</comment>
<reference evidence="5 6" key="1">
    <citation type="submission" date="2018-11" db="EMBL/GenBank/DDBJ databases">
        <title>Genome sequence of Apiotrichum porosum DSM 27194.</title>
        <authorList>
            <person name="Aliyu H."/>
            <person name="Gorte O."/>
            <person name="Ochsenreither K."/>
        </authorList>
    </citation>
    <scope>NUCLEOTIDE SEQUENCE [LARGE SCALE GENOMIC DNA]</scope>
    <source>
        <strain evidence="5 6">DSM 27194</strain>
    </source>
</reference>
<gene>
    <name evidence="5" type="ORF">EHS24_006629</name>
</gene>
<dbReference type="InterPro" id="IPR013529">
    <property type="entry name" value="Glyco_hydro_42_N"/>
</dbReference>
<keyword evidence="2" id="KW-0326">Glycosidase</keyword>
<evidence type="ECO:0000259" key="3">
    <source>
        <dbReference type="Pfam" id="PF02449"/>
    </source>
</evidence>
<feature type="domain" description="Glycoside hydrolase family 42 N-terminal" evidence="3">
    <location>
        <begin position="55"/>
        <end position="198"/>
    </location>
</feature>
<dbReference type="Proteomes" id="UP000279236">
    <property type="component" value="Unassembled WGS sequence"/>
</dbReference>
<dbReference type="GeneID" id="39591172"/>
<dbReference type="GO" id="GO:0004565">
    <property type="term" value="F:beta-galactosidase activity"/>
    <property type="evidence" value="ECO:0007669"/>
    <property type="project" value="InterPro"/>
</dbReference>
<proteinExistence type="predicted"/>
<dbReference type="Pfam" id="PF02449">
    <property type="entry name" value="Glyco_hydro_42"/>
    <property type="match status" value="1"/>
</dbReference>
<dbReference type="STRING" id="105984.A0A427Y1T3"/>
<evidence type="ECO:0000256" key="2">
    <source>
        <dbReference type="ARBA" id="ARBA00023295"/>
    </source>
</evidence>
<dbReference type="SUPFAM" id="SSF51445">
    <property type="entry name" value="(Trans)glycosidases"/>
    <property type="match status" value="1"/>
</dbReference>
<evidence type="ECO:0008006" key="7">
    <source>
        <dbReference type="Google" id="ProtNLM"/>
    </source>
</evidence>
<evidence type="ECO:0000313" key="5">
    <source>
        <dbReference type="EMBL" id="RSH85041.1"/>
    </source>
</evidence>
<keyword evidence="1" id="KW-0378">Hydrolase</keyword>
<keyword evidence="6" id="KW-1185">Reference proteome</keyword>
<dbReference type="EMBL" id="RSCE01000003">
    <property type="protein sequence ID" value="RSH85041.1"/>
    <property type="molecule type" value="Genomic_DNA"/>
</dbReference>
<evidence type="ECO:0000259" key="4">
    <source>
        <dbReference type="Pfam" id="PF18120"/>
    </source>
</evidence>
<evidence type="ECO:0000256" key="1">
    <source>
        <dbReference type="ARBA" id="ARBA00022801"/>
    </source>
</evidence>
<dbReference type="GO" id="GO:0005975">
    <property type="term" value="P:carbohydrate metabolic process"/>
    <property type="evidence" value="ECO:0007669"/>
    <property type="project" value="InterPro"/>
</dbReference>
<dbReference type="OrthoDB" id="1657402at2759"/>
<name>A0A427Y1T3_9TREE</name>
<organism evidence="5 6">
    <name type="scientific">Apiotrichum porosum</name>
    <dbReference type="NCBI Taxonomy" id="105984"/>
    <lineage>
        <taxon>Eukaryota</taxon>
        <taxon>Fungi</taxon>
        <taxon>Dikarya</taxon>
        <taxon>Basidiomycota</taxon>
        <taxon>Agaricomycotina</taxon>
        <taxon>Tremellomycetes</taxon>
        <taxon>Trichosporonales</taxon>
        <taxon>Trichosporonaceae</taxon>
        <taxon>Apiotrichum</taxon>
    </lineage>
</organism>